<evidence type="ECO:0000256" key="1">
    <source>
        <dbReference type="SAM" id="Phobius"/>
    </source>
</evidence>
<feature type="transmembrane region" description="Helical" evidence="1">
    <location>
        <begin position="101"/>
        <end position="125"/>
    </location>
</feature>
<dbReference type="EMBL" id="JACHIA010000030">
    <property type="protein sequence ID" value="MBB6073824.1"/>
    <property type="molecule type" value="Genomic_DNA"/>
</dbReference>
<dbReference type="InterPro" id="IPR027268">
    <property type="entry name" value="Peptidase_M4/M1_CTD_sf"/>
</dbReference>
<dbReference type="RefSeq" id="WP_170040230.1">
    <property type="nucleotide sequence ID" value="NZ_JABDTL010000002.1"/>
</dbReference>
<dbReference type="SUPFAM" id="SSF55486">
    <property type="entry name" value="Metalloproteases ('zincins'), catalytic domain"/>
    <property type="match status" value="1"/>
</dbReference>
<feature type="transmembrane region" description="Helical" evidence="1">
    <location>
        <begin position="21"/>
        <end position="39"/>
    </location>
</feature>
<keyword evidence="1" id="KW-0472">Membrane</keyword>
<feature type="transmembrane region" description="Helical" evidence="1">
    <location>
        <begin position="438"/>
        <end position="457"/>
    </location>
</feature>
<reference evidence="3 4" key="1">
    <citation type="submission" date="2020-08" db="EMBL/GenBank/DDBJ databases">
        <title>Genomic Encyclopedia of Type Strains, Phase IV (KMG-IV): sequencing the most valuable type-strain genomes for metagenomic binning, comparative biology and taxonomic classification.</title>
        <authorList>
            <person name="Goeker M."/>
        </authorList>
    </citation>
    <scope>NUCLEOTIDE SEQUENCE [LARGE SCALE GENOMIC DNA]</scope>
    <source>
        <strain evidence="3 4">DSM 29007</strain>
    </source>
</reference>
<feature type="transmembrane region" description="Helical" evidence="1">
    <location>
        <begin position="239"/>
        <end position="258"/>
    </location>
</feature>
<feature type="transmembrane region" description="Helical" evidence="1">
    <location>
        <begin position="523"/>
        <end position="541"/>
    </location>
</feature>
<feature type="transmembrane region" description="Helical" evidence="1">
    <location>
        <begin position="317"/>
        <end position="336"/>
    </location>
</feature>
<dbReference type="Proteomes" id="UP000582837">
    <property type="component" value="Unassembled WGS sequence"/>
</dbReference>
<protein>
    <recommendedName>
        <fullName evidence="2">Peptidase M1 membrane alanine aminopeptidase domain-containing protein</fullName>
    </recommendedName>
</protein>
<feature type="transmembrane region" description="Helical" evidence="1">
    <location>
        <begin position="356"/>
        <end position="378"/>
    </location>
</feature>
<evidence type="ECO:0000313" key="3">
    <source>
        <dbReference type="EMBL" id="MBB6073824.1"/>
    </source>
</evidence>
<gene>
    <name evidence="3" type="ORF">HNQ61_005502</name>
</gene>
<name>A0A841H7B9_9BACT</name>
<dbReference type="GO" id="GO:0008270">
    <property type="term" value="F:zinc ion binding"/>
    <property type="evidence" value="ECO:0007669"/>
    <property type="project" value="InterPro"/>
</dbReference>
<feature type="domain" description="Peptidase M1 membrane alanine aminopeptidase" evidence="2">
    <location>
        <begin position="924"/>
        <end position="1042"/>
    </location>
</feature>
<dbReference type="GO" id="GO:0008237">
    <property type="term" value="F:metallopeptidase activity"/>
    <property type="evidence" value="ECO:0007669"/>
    <property type="project" value="InterPro"/>
</dbReference>
<sequence>MRFREIFLFELGYQARSVSTWLYGLLLTAVPFLMMHVINGSGSYLNSPQKVAIGSLLTGMLGMLVTAALFSDAATRDVQARMHPLVYTTRIRKAEYLGGRFLGALAVNAVLLLGVPLGLLLGSLMPYLDARIFGPFIPGAYIQPYLLFLLPNAILVGAVLFTVAALSRQAVAAYLGGIGLFLLYLFSIEFQSRIASPTLAVLADPFGASVTSQITRYWTPVELNSRLIGYPPLLLWNRLAWLCVAGLVFAAFLFRFRFAHQGGGRQKRVERRPSEAPVRAAPVAAPPVPGTFGGRTHVRQVLCVARRSLDEIVRNPAFPLILLVMLILVFALGWDVGSEVFGTATWPVTHLIAGTVLGQAASVVIAVLIALLAGELVWRERDVRVSAIEDAAPVPTRVFLAGRFLALAAALLAVQAVLMASGLLLQTLQGYHRYELGLYLRILFGIKLVDYLLLAAMAMAVHVVVNQKYLGHLVVVLVVLLTLFSGQIGIQHNLFRYGSDPGWIYSDMDGFGPFMGPWAWFKLYWAAWALLLAVAARLLWVRGREDGARARLRAARGRFAGPAARAAAAAAVLILGLGGFIFYNTNVLNAYHGSRKAAAGPWARYEQRYKRYQNTPQPVITAAELRVEIHPGEHAAELSGSYRLVNRSARAIDSVHVLINPEVRARSVAFDRGARRVLDDGDPLYRIYALERPLAPGDSLRMRFDVSYHPRGFPNGGIPTAVVRNGAYFGRQWLPFVGYQPALELSDAEERRLVGLAPLPPVPAANDPRGLGRRAGFRGDADQVQLDAVIGTDADQTVITPGTLVREWTEHGRHYFHFRTDPALPFGATVFSARYAERRDRWNNVALRVLYHPTHAYNVDRIVRGMKAALDYNTASFGPYSYRELRVVEVPRYSNFNRAHPQTIAVSEGGAFLTRVGPGDVDRPFFVIAHETSHQWWGGQVSGADVRGRSVISETLAQYSAMMAMEKTLGRDQVQRFYDYEMDRYLEGRRVFTNREVPLLYAEGQDYVYYHKGAVAMYTLRERVGEARVNAALRRFLERYRDAGPPYPTSRDLYAELRAVTPDSLRPLLRDLFEEITLWDVRAQAVRVQPAGAAGYRVTLDVVARKVRADSIGTETEIPMDDVVEIGVFAGEGEPGTPLYLRPHRIRSGRQTITVMVPRAPARAGIDPYGRLIQRERNDNLVGVEESAAARQ</sequence>
<feature type="transmembrane region" description="Helical" evidence="1">
    <location>
        <begin position="145"/>
        <end position="164"/>
    </location>
</feature>
<feature type="transmembrane region" description="Helical" evidence="1">
    <location>
        <begin position="171"/>
        <end position="188"/>
    </location>
</feature>
<keyword evidence="1" id="KW-1133">Transmembrane helix</keyword>
<comment type="caution">
    <text evidence="3">The sequence shown here is derived from an EMBL/GenBank/DDBJ whole genome shotgun (WGS) entry which is preliminary data.</text>
</comment>
<feature type="transmembrane region" description="Helical" evidence="1">
    <location>
        <begin position="51"/>
        <end position="71"/>
    </location>
</feature>
<feature type="transmembrane region" description="Helical" evidence="1">
    <location>
        <begin position="469"/>
        <end position="490"/>
    </location>
</feature>
<keyword evidence="1" id="KW-0812">Transmembrane</keyword>
<dbReference type="Gene3D" id="1.10.390.10">
    <property type="entry name" value="Neutral Protease Domain 2"/>
    <property type="match status" value="1"/>
</dbReference>
<organism evidence="3 4">
    <name type="scientific">Longimicrobium terrae</name>
    <dbReference type="NCBI Taxonomy" id="1639882"/>
    <lineage>
        <taxon>Bacteria</taxon>
        <taxon>Pseudomonadati</taxon>
        <taxon>Gemmatimonadota</taxon>
        <taxon>Longimicrobiia</taxon>
        <taxon>Longimicrobiales</taxon>
        <taxon>Longimicrobiaceae</taxon>
        <taxon>Longimicrobium</taxon>
    </lineage>
</organism>
<evidence type="ECO:0000259" key="2">
    <source>
        <dbReference type="Pfam" id="PF01433"/>
    </source>
</evidence>
<dbReference type="InterPro" id="IPR014782">
    <property type="entry name" value="Peptidase_M1_dom"/>
</dbReference>
<keyword evidence="4" id="KW-1185">Reference proteome</keyword>
<proteinExistence type="predicted"/>
<evidence type="ECO:0000313" key="4">
    <source>
        <dbReference type="Proteomes" id="UP000582837"/>
    </source>
</evidence>
<dbReference type="Pfam" id="PF01433">
    <property type="entry name" value="Peptidase_M1"/>
    <property type="match status" value="1"/>
</dbReference>
<dbReference type="AlphaFoldDB" id="A0A841H7B9"/>
<feature type="transmembrane region" description="Helical" evidence="1">
    <location>
        <begin position="398"/>
        <end position="418"/>
    </location>
</feature>
<feature type="transmembrane region" description="Helical" evidence="1">
    <location>
        <begin position="562"/>
        <end position="583"/>
    </location>
</feature>
<accession>A0A841H7B9</accession>